<keyword evidence="14" id="KW-1185">Reference proteome</keyword>
<evidence type="ECO:0000256" key="8">
    <source>
        <dbReference type="ARBA" id="ARBA00023320"/>
    </source>
</evidence>
<comment type="subcellular location">
    <subcellularLocation>
        <location evidence="1">Secreted</location>
    </subcellularLocation>
</comment>
<evidence type="ECO:0000256" key="2">
    <source>
        <dbReference type="ARBA" id="ARBA00006871"/>
    </source>
</evidence>
<keyword evidence="5" id="KW-0165">Cleavage on pair of basic residues</keyword>
<comment type="function">
    <text evidence="9">Hypothalamic neuropeptide which binds to the G-protein-coupled galanin receptors (GALR1, GALR2 and GALR3). Involved in a large number of putative physiological functions in CNS homeostatic processes, including the regulation of gonadotropin-releasing hormone secretion.</text>
</comment>
<dbReference type="GO" id="GO:0061844">
    <property type="term" value="P:antimicrobial humoral immune response mediated by antimicrobial peptide"/>
    <property type="evidence" value="ECO:0007669"/>
    <property type="project" value="TreeGrafter"/>
</dbReference>
<dbReference type="OMA" id="PQMSDQD"/>
<accession>A0A673UZ13</accession>
<evidence type="ECO:0000256" key="10">
    <source>
        <dbReference type="SAM" id="MobiDB-lite"/>
    </source>
</evidence>
<sequence>MAPAGCLVVTLAILLSLAATPTSAPVHQGRGGWTLNSAGYLLGPELHLPQSRDRSSRGKEKPALEVLDLWKATDGRPKPHPQRASGRSPRETLAKPETAGTGELSKKAPGEGGALSW</sequence>
<keyword evidence="4" id="KW-0964">Secreted</keyword>
<proteinExistence type="inferred from homology"/>
<dbReference type="PROSITE" id="PS00861">
    <property type="entry name" value="GALANIN"/>
    <property type="match status" value="1"/>
</dbReference>
<dbReference type="GO" id="GO:0042595">
    <property type="term" value="P:behavioral response to starvation"/>
    <property type="evidence" value="ECO:0007669"/>
    <property type="project" value="TreeGrafter"/>
</dbReference>
<evidence type="ECO:0000256" key="1">
    <source>
        <dbReference type="ARBA" id="ARBA00004613"/>
    </source>
</evidence>
<dbReference type="Proteomes" id="UP000472268">
    <property type="component" value="Chromosome 16"/>
</dbReference>
<name>A0A673UZ13_SURSU</name>
<evidence type="ECO:0000259" key="12">
    <source>
        <dbReference type="PROSITE" id="PS00861"/>
    </source>
</evidence>
<protein>
    <recommendedName>
        <fullName evidence="3">Galanin-like peptide</fullName>
    </recommendedName>
</protein>
<dbReference type="GO" id="GO:0007218">
    <property type="term" value="P:neuropeptide signaling pathway"/>
    <property type="evidence" value="ECO:0007669"/>
    <property type="project" value="UniProtKB-KW"/>
</dbReference>
<reference evidence="13" key="2">
    <citation type="submission" date="2025-08" db="UniProtKB">
        <authorList>
            <consortium name="Ensembl"/>
        </authorList>
    </citation>
    <scope>IDENTIFICATION</scope>
</reference>
<organism evidence="13 14">
    <name type="scientific">Suricata suricatta</name>
    <name type="common">Meerkat</name>
    <dbReference type="NCBI Taxonomy" id="37032"/>
    <lineage>
        <taxon>Eukaryota</taxon>
        <taxon>Metazoa</taxon>
        <taxon>Chordata</taxon>
        <taxon>Craniata</taxon>
        <taxon>Vertebrata</taxon>
        <taxon>Euteleostomi</taxon>
        <taxon>Mammalia</taxon>
        <taxon>Eutheria</taxon>
        <taxon>Laurasiatheria</taxon>
        <taxon>Carnivora</taxon>
        <taxon>Feliformia</taxon>
        <taxon>Herpestidae</taxon>
        <taxon>Suricata</taxon>
    </lineage>
</organism>
<evidence type="ECO:0000256" key="11">
    <source>
        <dbReference type="SAM" id="SignalP"/>
    </source>
</evidence>
<dbReference type="GO" id="GO:0005179">
    <property type="term" value="F:hormone activity"/>
    <property type="evidence" value="ECO:0007669"/>
    <property type="project" value="UniProtKB-KW"/>
</dbReference>
<evidence type="ECO:0000256" key="4">
    <source>
        <dbReference type="ARBA" id="ARBA00022525"/>
    </source>
</evidence>
<feature type="chain" id="PRO_5025490113" description="Galanin-like peptide" evidence="11">
    <location>
        <begin position="19"/>
        <end position="117"/>
    </location>
</feature>
<dbReference type="PANTHER" id="PTHR20950:SF1">
    <property type="entry name" value="GALANIN-LIKE PEPTIDE"/>
    <property type="match status" value="1"/>
</dbReference>
<dbReference type="GO" id="GO:0005576">
    <property type="term" value="C:extracellular region"/>
    <property type="evidence" value="ECO:0007669"/>
    <property type="project" value="UniProtKB-SubCell"/>
</dbReference>
<feature type="region of interest" description="Disordered" evidence="10">
    <location>
        <begin position="45"/>
        <end position="117"/>
    </location>
</feature>
<keyword evidence="7 11" id="KW-0732">Signal</keyword>
<reference evidence="13 14" key="1">
    <citation type="submission" date="2019-05" db="EMBL/GenBank/DDBJ databases">
        <title>A Chromosome-scale Meerkat (S. suricatta) Genome Assembly.</title>
        <authorList>
            <person name="Dudchenko O."/>
            <person name="Lieberman Aiden E."/>
            <person name="Tung J."/>
            <person name="Barreiro L.B."/>
            <person name="Clutton-Brock T.H."/>
        </authorList>
    </citation>
    <scope>NUCLEOTIDE SEQUENCE [LARGE SCALE GENOMIC DNA]</scope>
</reference>
<reference evidence="13" key="3">
    <citation type="submission" date="2025-09" db="UniProtKB">
        <authorList>
            <consortium name="Ensembl"/>
        </authorList>
    </citation>
    <scope>IDENTIFICATION</scope>
</reference>
<keyword evidence="6" id="KW-0372">Hormone</keyword>
<evidence type="ECO:0000313" key="13">
    <source>
        <dbReference type="Ensembl" id="ENSSSUP00005030673.1"/>
    </source>
</evidence>
<dbReference type="AlphaFoldDB" id="A0A673UZ13"/>
<dbReference type="InterPro" id="IPR008174">
    <property type="entry name" value="Galanin"/>
</dbReference>
<comment type="similarity">
    <text evidence="2">Belongs to the galanin family.</text>
</comment>
<evidence type="ECO:0000256" key="5">
    <source>
        <dbReference type="ARBA" id="ARBA00022685"/>
    </source>
</evidence>
<feature type="signal peptide" evidence="11">
    <location>
        <begin position="1"/>
        <end position="18"/>
    </location>
</feature>
<dbReference type="InterPro" id="IPR039244">
    <property type="entry name" value="GALP"/>
</dbReference>
<evidence type="ECO:0000256" key="9">
    <source>
        <dbReference type="ARBA" id="ARBA00025486"/>
    </source>
</evidence>
<dbReference type="GO" id="GO:0050829">
    <property type="term" value="P:defense response to Gram-negative bacterium"/>
    <property type="evidence" value="ECO:0007669"/>
    <property type="project" value="TreeGrafter"/>
</dbReference>
<evidence type="ECO:0000256" key="6">
    <source>
        <dbReference type="ARBA" id="ARBA00022702"/>
    </source>
</evidence>
<feature type="domain" description="Galanin" evidence="12">
    <location>
        <begin position="32"/>
        <end position="44"/>
    </location>
</feature>
<evidence type="ECO:0000313" key="14">
    <source>
        <dbReference type="Proteomes" id="UP000472268"/>
    </source>
</evidence>
<dbReference type="Ensembl" id="ENSSSUT00005035012.1">
    <property type="protein sequence ID" value="ENSSSUP00005030673.1"/>
    <property type="gene ID" value="ENSSSUG00005019808.1"/>
</dbReference>
<dbReference type="Pfam" id="PF01296">
    <property type="entry name" value="Galanin"/>
    <property type="match status" value="1"/>
</dbReference>
<evidence type="ECO:0000256" key="7">
    <source>
        <dbReference type="ARBA" id="ARBA00022729"/>
    </source>
</evidence>
<feature type="compositionally biased region" description="Basic and acidic residues" evidence="10">
    <location>
        <begin position="50"/>
        <end position="63"/>
    </location>
</feature>
<dbReference type="PANTHER" id="PTHR20950">
    <property type="entry name" value="GALANIN-RELATED PEPTIDE"/>
    <property type="match status" value="1"/>
</dbReference>
<evidence type="ECO:0000256" key="3">
    <source>
        <dbReference type="ARBA" id="ARBA00016022"/>
    </source>
</evidence>
<keyword evidence="8" id="KW-0527">Neuropeptide</keyword>